<organism evidence="1 2">
    <name type="scientific">Oryza meyeriana var. granulata</name>
    <dbReference type="NCBI Taxonomy" id="110450"/>
    <lineage>
        <taxon>Eukaryota</taxon>
        <taxon>Viridiplantae</taxon>
        <taxon>Streptophyta</taxon>
        <taxon>Embryophyta</taxon>
        <taxon>Tracheophyta</taxon>
        <taxon>Spermatophyta</taxon>
        <taxon>Magnoliopsida</taxon>
        <taxon>Liliopsida</taxon>
        <taxon>Poales</taxon>
        <taxon>Poaceae</taxon>
        <taxon>BOP clade</taxon>
        <taxon>Oryzoideae</taxon>
        <taxon>Oryzeae</taxon>
        <taxon>Oryzinae</taxon>
        <taxon>Oryza</taxon>
        <taxon>Oryza meyeriana</taxon>
    </lineage>
</organism>
<gene>
    <name evidence="1" type="ORF">E2562_039192</name>
</gene>
<dbReference type="EMBL" id="SPHZ02000011">
    <property type="protein sequence ID" value="KAF0894477.1"/>
    <property type="molecule type" value="Genomic_DNA"/>
</dbReference>
<dbReference type="Proteomes" id="UP000479710">
    <property type="component" value="Unassembled WGS sequence"/>
</dbReference>
<comment type="caution">
    <text evidence="1">The sequence shown here is derived from an EMBL/GenBank/DDBJ whole genome shotgun (WGS) entry which is preliminary data.</text>
</comment>
<proteinExistence type="predicted"/>
<evidence type="ECO:0000313" key="1">
    <source>
        <dbReference type="EMBL" id="KAF0894477.1"/>
    </source>
</evidence>
<sequence>MYHACRLSASAPAPSADASCGKPFPAGWPVLSRPHLLHPELRRREELVPNFSASPVIHKEAIPVLKGTS</sequence>
<accession>A0A6G1C3D7</accession>
<name>A0A6G1C3D7_9ORYZ</name>
<evidence type="ECO:0000313" key="2">
    <source>
        <dbReference type="Proteomes" id="UP000479710"/>
    </source>
</evidence>
<reference evidence="1 2" key="1">
    <citation type="submission" date="2019-11" db="EMBL/GenBank/DDBJ databases">
        <title>Whole genome sequence of Oryza granulata.</title>
        <authorList>
            <person name="Li W."/>
        </authorList>
    </citation>
    <scope>NUCLEOTIDE SEQUENCE [LARGE SCALE GENOMIC DNA]</scope>
    <source>
        <strain evidence="2">cv. Menghai</strain>
        <tissue evidence="1">Leaf</tissue>
    </source>
</reference>
<dbReference type="AlphaFoldDB" id="A0A6G1C3D7"/>
<keyword evidence="2" id="KW-1185">Reference proteome</keyword>
<protein>
    <submittedName>
        <fullName evidence="1">Uncharacterized protein</fullName>
    </submittedName>
</protein>